<evidence type="ECO:0000256" key="7">
    <source>
        <dbReference type="SAM" id="Phobius"/>
    </source>
</evidence>
<dbReference type="AlphaFoldDB" id="A0A9P8VFB4"/>
<sequence length="717" mass="76294">MSPLPDLVPRDSVRVGESEIDDLFLPLEGVEPYDGGSILTVRAVATGGVLGSLICCSNVYLGLKTGMGADATLFAAIFGFGILKLFEKSKLPLISGYFGPHENNIVQATALGCIGVSFIFISGIPALIQMNLLGASTGADYGLLVGLTFLAGFWGLAFTVPLRNLFVLKMARPLGLVFPAATASALTIRALHANRSDNAASRRNLVALSITFGVSLVWTVVASYAPGILYTWNLFWWIYKWGGTGIISAISWGWLSWSWSPSLLGLGALVGPNPAGSLLLGTILAWGIIGPITVHLGAASGLPMSQKYEGLMTYNAFNPATFVTDPSPRYWILWPAVFMMLAASLTTIAMEAKSYGRLARYGVRQIRQTIAHHTGRRFSRAQPAGQGLVADSSNTEGDEMVWDPVPRQYRVRWWEWLGLGIISFILAMVLLPVRFSVAADMTVLHLVLGFLWAIAVIQVYGSAGISPIASVSKGSQFLTGAILRNQVDTIGVDAAARSNLIGATISAGAAQAAAELIQDFKTGFLLGTPTRPQYYAQLMGMIMSTLLAPGIFLLFTRAFPCILDATGQYCQFATPSVTAWRVVTVGVLQPVMPISKSSWITSIVFVIFGVSLTALKSRLSHSSTHASWNVYIPSPSIVGLAMTMPGSNVSLTIALGAVASALWSRYGKQSYAMYFFAVAAGAVSGEGVGNVVLSILQITQVGGSQLGTKVGCMAELC</sequence>
<dbReference type="PANTHER" id="PTHR31645">
    <property type="entry name" value="OLIGOPEPTIDE TRANSPORTER YGL114W-RELATED"/>
    <property type="match status" value="1"/>
</dbReference>
<evidence type="ECO:0000256" key="3">
    <source>
        <dbReference type="ARBA" id="ARBA00022448"/>
    </source>
</evidence>
<feature type="transmembrane region" description="Helical" evidence="7">
    <location>
        <begin position="140"/>
        <end position="162"/>
    </location>
</feature>
<dbReference type="GO" id="GO:0035673">
    <property type="term" value="F:oligopeptide transmembrane transporter activity"/>
    <property type="evidence" value="ECO:0007669"/>
    <property type="project" value="InterPro"/>
</dbReference>
<evidence type="ECO:0000256" key="6">
    <source>
        <dbReference type="ARBA" id="ARBA00023136"/>
    </source>
</evidence>
<feature type="transmembrane region" description="Helical" evidence="7">
    <location>
        <begin position="174"/>
        <end position="192"/>
    </location>
</feature>
<evidence type="ECO:0000256" key="5">
    <source>
        <dbReference type="ARBA" id="ARBA00022989"/>
    </source>
</evidence>
<feature type="transmembrane region" description="Helical" evidence="7">
    <location>
        <begin position="534"/>
        <end position="555"/>
    </location>
</feature>
<keyword evidence="3" id="KW-0813">Transport</keyword>
<keyword evidence="4 7" id="KW-0812">Transmembrane</keyword>
<dbReference type="Proteomes" id="UP000770015">
    <property type="component" value="Unassembled WGS sequence"/>
</dbReference>
<dbReference type="NCBIfam" id="TIGR00728">
    <property type="entry name" value="OPT_sfam"/>
    <property type="match status" value="1"/>
</dbReference>
<accession>A0A9P8VFB4</accession>
<protein>
    <submittedName>
        <fullName evidence="8">OPT oligopeptide transporter protein-domain-containing protein</fullName>
    </submittedName>
</protein>
<dbReference type="InterPro" id="IPR004813">
    <property type="entry name" value="OPT"/>
</dbReference>
<feature type="transmembrane region" description="Helical" evidence="7">
    <location>
        <begin position="39"/>
        <end position="61"/>
    </location>
</feature>
<keyword evidence="5 7" id="KW-1133">Transmembrane helix</keyword>
<feature type="transmembrane region" description="Helical" evidence="7">
    <location>
        <begin position="636"/>
        <end position="659"/>
    </location>
</feature>
<dbReference type="OrthoDB" id="77405at2759"/>
<comment type="subcellular location">
    <subcellularLocation>
        <location evidence="1">Membrane</location>
        <topology evidence="1">Multi-pass membrane protein</topology>
    </subcellularLocation>
</comment>
<feature type="transmembrane region" description="Helical" evidence="7">
    <location>
        <begin position="204"/>
        <end position="225"/>
    </location>
</feature>
<dbReference type="Pfam" id="PF03169">
    <property type="entry name" value="OPT"/>
    <property type="match status" value="1"/>
</dbReference>
<organism evidence="8 9">
    <name type="scientific">Plectosphaerella plurivora</name>
    <dbReference type="NCBI Taxonomy" id="936078"/>
    <lineage>
        <taxon>Eukaryota</taxon>
        <taxon>Fungi</taxon>
        <taxon>Dikarya</taxon>
        <taxon>Ascomycota</taxon>
        <taxon>Pezizomycotina</taxon>
        <taxon>Sordariomycetes</taxon>
        <taxon>Hypocreomycetidae</taxon>
        <taxon>Glomerellales</taxon>
        <taxon>Plectosphaerellaceae</taxon>
        <taxon>Plectosphaerella</taxon>
    </lineage>
</organism>
<keyword evidence="6 7" id="KW-0472">Membrane</keyword>
<dbReference type="PANTHER" id="PTHR31645:SF3">
    <property type="entry name" value="OLIGOPEPTIDE TRANSPORTER"/>
    <property type="match status" value="1"/>
</dbReference>
<evidence type="ECO:0000256" key="4">
    <source>
        <dbReference type="ARBA" id="ARBA00022692"/>
    </source>
</evidence>
<reference evidence="8" key="1">
    <citation type="journal article" date="2021" name="Nat. Commun.">
        <title>Genetic determinants of endophytism in the Arabidopsis root mycobiome.</title>
        <authorList>
            <person name="Mesny F."/>
            <person name="Miyauchi S."/>
            <person name="Thiergart T."/>
            <person name="Pickel B."/>
            <person name="Atanasova L."/>
            <person name="Karlsson M."/>
            <person name="Huettel B."/>
            <person name="Barry K.W."/>
            <person name="Haridas S."/>
            <person name="Chen C."/>
            <person name="Bauer D."/>
            <person name="Andreopoulos W."/>
            <person name="Pangilinan J."/>
            <person name="LaButti K."/>
            <person name="Riley R."/>
            <person name="Lipzen A."/>
            <person name="Clum A."/>
            <person name="Drula E."/>
            <person name="Henrissat B."/>
            <person name="Kohler A."/>
            <person name="Grigoriev I.V."/>
            <person name="Martin F.M."/>
            <person name="Hacquard S."/>
        </authorList>
    </citation>
    <scope>NUCLEOTIDE SEQUENCE</scope>
    <source>
        <strain evidence="8">MPI-SDFR-AT-0117</strain>
    </source>
</reference>
<evidence type="ECO:0000313" key="9">
    <source>
        <dbReference type="Proteomes" id="UP000770015"/>
    </source>
</evidence>
<feature type="transmembrane region" description="Helical" evidence="7">
    <location>
        <begin position="597"/>
        <end position="615"/>
    </location>
</feature>
<name>A0A9P8VFB4_9PEZI</name>
<dbReference type="EMBL" id="JAGSXJ010000007">
    <property type="protein sequence ID" value="KAH6689760.1"/>
    <property type="molecule type" value="Genomic_DNA"/>
</dbReference>
<comment type="similarity">
    <text evidence="2">Belongs to the oligopeptide OPT transporter family.</text>
</comment>
<keyword evidence="9" id="KW-1185">Reference proteome</keyword>
<proteinExistence type="inferred from homology"/>
<dbReference type="InterPro" id="IPR045035">
    <property type="entry name" value="YSL-like"/>
</dbReference>
<evidence type="ECO:0000256" key="2">
    <source>
        <dbReference type="ARBA" id="ARBA00008807"/>
    </source>
</evidence>
<feature type="transmembrane region" description="Helical" evidence="7">
    <location>
        <begin position="106"/>
        <end position="128"/>
    </location>
</feature>
<feature type="transmembrane region" description="Helical" evidence="7">
    <location>
        <begin position="416"/>
        <end position="437"/>
    </location>
</feature>
<feature type="transmembrane region" description="Helical" evidence="7">
    <location>
        <begin position="278"/>
        <end position="298"/>
    </location>
</feature>
<feature type="transmembrane region" description="Helical" evidence="7">
    <location>
        <begin position="671"/>
        <end position="696"/>
    </location>
</feature>
<comment type="caution">
    <text evidence="8">The sequence shown here is derived from an EMBL/GenBank/DDBJ whole genome shotgun (WGS) entry which is preliminary data.</text>
</comment>
<feature type="transmembrane region" description="Helical" evidence="7">
    <location>
        <begin position="443"/>
        <end position="463"/>
    </location>
</feature>
<evidence type="ECO:0000313" key="8">
    <source>
        <dbReference type="EMBL" id="KAH6689760.1"/>
    </source>
</evidence>
<dbReference type="GO" id="GO:0000329">
    <property type="term" value="C:fungal-type vacuole membrane"/>
    <property type="evidence" value="ECO:0007669"/>
    <property type="project" value="TreeGrafter"/>
</dbReference>
<gene>
    <name evidence="8" type="ORF">F5X68DRAFT_221442</name>
</gene>
<feature type="transmembrane region" description="Helical" evidence="7">
    <location>
        <begin position="331"/>
        <end position="350"/>
    </location>
</feature>
<feature type="transmembrane region" description="Helical" evidence="7">
    <location>
        <begin position="68"/>
        <end position="86"/>
    </location>
</feature>
<evidence type="ECO:0000256" key="1">
    <source>
        <dbReference type="ARBA" id="ARBA00004141"/>
    </source>
</evidence>